<accession>A0AA97K4J5</accession>
<proteinExistence type="predicted"/>
<sequence>MAQENMTIKVTEFVLIGLSQNPKWNFILFLIFLTIYVTTWLGNLTIIFTVIFMHQLHTPMYFLLANLAALDISDSTVTALKLLAGLLPHPNTISYSWCIVQVFFFHLTGASVDFLLTVMAVDRYIAIYKPLQYLIIMNQRVCISLVAGAWLGGFIHSIVQIGILIKLPFCGPNVLDNFYCDIPQIIKLACTDTYITELLMVSNSGLIVAAMFFVLLVSYSVILVKIRTHVTEGKHKALSTCTAHIVVLSLNFGPAIFIYDRPFKVFPGDKIFQVMYTLITPMLNPMIFTLRNTEMKNAIRKLQKNIMSSRSRIFSGEKLFVPCLQ</sequence>
<evidence type="ECO:0000256" key="4">
    <source>
        <dbReference type="ARBA" id="ARBA00022989"/>
    </source>
</evidence>
<evidence type="ECO:0000256" key="2">
    <source>
        <dbReference type="ARBA" id="ARBA00022692"/>
    </source>
</evidence>
<dbReference type="KEGG" id="emc:129339331"/>
<keyword evidence="3" id="KW-0716">Sensory transduction</keyword>
<dbReference type="GO" id="GO:0005886">
    <property type="term" value="C:plasma membrane"/>
    <property type="evidence" value="ECO:0007669"/>
    <property type="project" value="UniProtKB-ARBA"/>
</dbReference>
<keyword evidence="7" id="KW-0675">Receptor</keyword>
<dbReference type="FunFam" id="1.20.1070.10:FF:000007">
    <property type="entry name" value="Olfactory receptor"/>
    <property type="match status" value="1"/>
</dbReference>
<reference evidence="12" key="1">
    <citation type="submission" date="2025-08" db="UniProtKB">
        <authorList>
            <consortium name="RefSeq"/>
        </authorList>
    </citation>
    <scope>IDENTIFICATION</scope>
    <source>
        <tissue evidence="12">Blood</tissue>
    </source>
</reference>
<dbReference type="PRINTS" id="PR00237">
    <property type="entry name" value="GPCRRHODOPSN"/>
</dbReference>
<keyword evidence="4 9" id="KW-1133">Transmembrane helix</keyword>
<dbReference type="InterPro" id="IPR050427">
    <property type="entry name" value="Olfactory_Receptors"/>
</dbReference>
<evidence type="ECO:0000256" key="9">
    <source>
        <dbReference type="SAM" id="Phobius"/>
    </source>
</evidence>
<evidence type="ECO:0000256" key="5">
    <source>
        <dbReference type="ARBA" id="ARBA00023040"/>
    </source>
</evidence>
<organism evidence="11 12">
    <name type="scientific">Eublepharis macularius</name>
    <name type="common">Leopard gecko</name>
    <name type="synonym">Cyrtodactylus macularius</name>
    <dbReference type="NCBI Taxonomy" id="481883"/>
    <lineage>
        <taxon>Eukaryota</taxon>
        <taxon>Metazoa</taxon>
        <taxon>Chordata</taxon>
        <taxon>Craniata</taxon>
        <taxon>Vertebrata</taxon>
        <taxon>Euteleostomi</taxon>
        <taxon>Lepidosauria</taxon>
        <taxon>Squamata</taxon>
        <taxon>Bifurcata</taxon>
        <taxon>Gekkota</taxon>
        <taxon>Eublepharidae</taxon>
        <taxon>Eublepharinae</taxon>
        <taxon>Eublepharis</taxon>
    </lineage>
</organism>
<evidence type="ECO:0000256" key="8">
    <source>
        <dbReference type="ARBA" id="ARBA00023224"/>
    </source>
</evidence>
<dbReference type="RefSeq" id="XP_054849893.1">
    <property type="nucleotide sequence ID" value="XM_054993918.1"/>
</dbReference>
<evidence type="ECO:0000256" key="3">
    <source>
        <dbReference type="ARBA" id="ARBA00022725"/>
    </source>
</evidence>
<evidence type="ECO:0000256" key="6">
    <source>
        <dbReference type="ARBA" id="ARBA00023136"/>
    </source>
</evidence>
<evidence type="ECO:0000259" key="10">
    <source>
        <dbReference type="PROSITE" id="PS50262"/>
    </source>
</evidence>
<dbReference type="Pfam" id="PF13853">
    <property type="entry name" value="7tm_4"/>
    <property type="match status" value="1"/>
</dbReference>
<evidence type="ECO:0000256" key="1">
    <source>
        <dbReference type="ARBA" id="ARBA00004141"/>
    </source>
</evidence>
<dbReference type="Gene3D" id="1.20.1070.10">
    <property type="entry name" value="Rhodopsin 7-helix transmembrane proteins"/>
    <property type="match status" value="1"/>
</dbReference>
<name>A0AA97K4J5_EUBMA</name>
<dbReference type="InterPro" id="IPR000725">
    <property type="entry name" value="Olfact_rcpt"/>
</dbReference>
<comment type="subcellular location">
    <subcellularLocation>
        <location evidence="1">Membrane</location>
        <topology evidence="1">Multi-pass membrane protein</topology>
    </subcellularLocation>
</comment>
<feature type="transmembrane region" description="Helical" evidence="9">
    <location>
        <begin position="26"/>
        <end position="53"/>
    </location>
</feature>
<evidence type="ECO:0000313" key="12">
    <source>
        <dbReference type="RefSeq" id="XP_054849893.1"/>
    </source>
</evidence>
<keyword evidence="6 9" id="KW-0472">Membrane</keyword>
<dbReference type="GO" id="GO:0004930">
    <property type="term" value="F:G protein-coupled receptor activity"/>
    <property type="evidence" value="ECO:0007669"/>
    <property type="project" value="UniProtKB-KW"/>
</dbReference>
<feature type="domain" description="G-protein coupled receptors family 1 profile" evidence="10">
    <location>
        <begin position="42"/>
        <end position="288"/>
    </location>
</feature>
<keyword evidence="3" id="KW-0552">Olfaction</keyword>
<dbReference type="AlphaFoldDB" id="A0AA97K4J5"/>
<dbReference type="Proteomes" id="UP001190640">
    <property type="component" value="Chromosome 12"/>
</dbReference>
<feature type="transmembrane region" description="Helical" evidence="9">
    <location>
        <begin position="271"/>
        <end position="290"/>
    </location>
</feature>
<gene>
    <name evidence="12" type="primary">LOC129339331</name>
</gene>
<dbReference type="PANTHER" id="PTHR48002">
    <property type="entry name" value="OLFACTORY RECEPTOR"/>
    <property type="match status" value="1"/>
</dbReference>
<feature type="transmembrane region" description="Helical" evidence="9">
    <location>
        <begin position="141"/>
        <end position="165"/>
    </location>
</feature>
<keyword evidence="11" id="KW-1185">Reference proteome</keyword>
<dbReference type="CDD" id="cd15936">
    <property type="entry name" value="7tmA_OR4D-like"/>
    <property type="match status" value="1"/>
</dbReference>
<dbReference type="PROSITE" id="PS50262">
    <property type="entry name" value="G_PROTEIN_RECEP_F1_2"/>
    <property type="match status" value="1"/>
</dbReference>
<dbReference type="GO" id="GO:0004984">
    <property type="term" value="F:olfactory receptor activity"/>
    <property type="evidence" value="ECO:0007669"/>
    <property type="project" value="InterPro"/>
</dbReference>
<protein>
    <submittedName>
        <fullName evidence="12">Olfactory receptor 4D1-like</fullName>
    </submittedName>
</protein>
<dbReference type="InterPro" id="IPR000276">
    <property type="entry name" value="GPCR_Rhodpsn"/>
</dbReference>
<feature type="transmembrane region" description="Helical" evidence="9">
    <location>
        <begin position="238"/>
        <end position="259"/>
    </location>
</feature>
<keyword evidence="2 9" id="KW-0812">Transmembrane</keyword>
<dbReference type="InterPro" id="IPR017452">
    <property type="entry name" value="GPCR_Rhodpsn_7TM"/>
</dbReference>
<dbReference type="GeneID" id="129339331"/>
<keyword evidence="8" id="KW-0807">Transducer</keyword>
<keyword evidence="5" id="KW-0297">G-protein coupled receptor</keyword>
<feature type="transmembrane region" description="Helical" evidence="9">
    <location>
        <begin position="94"/>
        <end position="121"/>
    </location>
</feature>
<feature type="transmembrane region" description="Helical" evidence="9">
    <location>
        <begin position="206"/>
        <end position="226"/>
    </location>
</feature>
<evidence type="ECO:0000256" key="7">
    <source>
        <dbReference type="ARBA" id="ARBA00023170"/>
    </source>
</evidence>
<dbReference type="PRINTS" id="PR00245">
    <property type="entry name" value="OLFACTORYR"/>
</dbReference>
<evidence type="ECO:0000313" key="11">
    <source>
        <dbReference type="Proteomes" id="UP001190640"/>
    </source>
</evidence>
<dbReference type="SUPFAM" id="SSF81321">
    <property type="entry name" value="Family A G protein-coupled receptor-like"/>
    <property type="match status" value="1"/>
</dbReference>